<gene>
    <name evidence="1" type="ORF">HMPREF9473_01202</name>
</gene>
<evidence type="ECO:0000313" key="1">
    <source>
        <dbReference type="EMBL" id="EHI60825.1"/>
    </source>
</evidence>
<name>G5ICH5_9FIRM</name>
<keyword evidence="2" id="KW-1185">Reference proteome</keyword>
<dbReference type="Proteomes" id="UP000005384">
    <property type="component" value="Unassembled WGS sequence"/>
</dbReference>
<accession>G5ICH5</accession>
<dbReference type="EMBL" id="ADLN01000011">
    <property type="protein sequence ID" value="EHI60825.1"/>
    <property type="molecule type" value="Genomic_DNA"/>
</dbReference>
<sequence length="56" mass="6815">MAWIRRDEYAKENEQNQFFEMLDRGIDDMEAGRELPVQEAFQKINELRTVRRNARV</sequence>
<organism evidence="1 2">
    <name type="scientific">Hungatella hathewayi WAL-18680</name>
    <dbReference type="NCBI Taxonomy" id="742737"/>
    <lineage>
        <taxon>Bacteria</taxon>
        <taxon>Bacillati</taxon>
        <taxon>Bacillota</taxon>
        <taxon>Clostridia</taxon>
        <taxon>Lachnospirales</taxon>
        <taxon>Lachnospiraceae</taxon>
        <taxon>Hungatella</taxon>
    </lineage>
</organism>
<proteinExistence type="predicted"/>
<protein>
    <submittedName>
        <fullName evidence="1">Uncharacterized protein</fullName>
    </submittedName>
</protein>
<evidence type="ECO:0000313" key="2">
    <source>
        <dbReference type="Proteomes" id="UP000005384"/>
    </source>
</evidence>
<dbReference type="HOGENOM" id="CLU_3008152_0_0_9"/>
<reference evidence="1 2" key="1">
    <citation type="submission" date="2011-08" db="EMBL/GenBank/DDBJ databases">
        <title>The Genome Sequence of Clostridium hathewayi WAL-18680.</title>
        <authorList>
            <consortium name="The Broad Institute Genome Sequencing Platform"/>
            <person name="Earl A."/>
            <person name="Ward D."/>
            <person name="Feldgarden M."/>
            <person name="Gevers D."/>
            <person name="Finegold S.M."/>
            <person name="Summanen P.H."/>
            <person name="Molitoris D.R."/>
            <person name="Song M."/>
            <person name="Daigneault M."/>
            <person name="Allen-Vercoe E."/>
            <person name="Young S.K."/>
            <person name="Zeng Q."/>
            <person name="Gargeya S."/>
            <person name="Fitzgerald M."/>
            <person name="Haas B."/>
            <person name="Abouelleil A."/>
            <person name="Alvarado L."/>
            <person name="Arachchi H.M."/>
            <person name="Berlin A."/>
            <person name="Brown A."/>
            <person name="Chapman S.B."/>
            <person name="Chen Z."/>
            <person name="Dunbar C."/>
            <person name="Freedman E."/>
            <person name="Gearin G."/>
            <person name="Gellesch M."/>
            <person name="Goldberg J."/>
            <person name="Griggs A."/>
            <person name="Gujja S."/>
            <person name="Heiman D."/>
            <person name="Howarth C."/>
            <person name="Larson L."/>
            <person name="Lui A."/>
            <person name="MacDonald P.J.P."/>
            <person name="Montmayeur A."/>
            <person name="Murphy C."/>
            <person name="Neiman D."/>
            <person name="Pearson M."/>
            <person name="Priest M."/>
            <person name="Roberts A."/>
            <person name="Saif S."/>
            <person name="Shea T."/>
            <person name="Shenoy N."/>
            <person name="Sisk P."/>
            <person name="Stolte C."/>
            <person name="Sykes S."/>
            <person name="Wortman J."/>
            <person name="Nusbaum C."/>
            <person name="Birren B."/>
        </authorList>
    </citation>
    <scope>NUCLEOTIDE SEQUENCE [LARGE SCALE GENOMIC DNA]</scope>
    <source>
        <strain evidence="1 2">WAL-18680</strain>
    </source>
</reference>
<dbReference type="AlphaFoldDB" id="G5ICH5"/>
<comment type="caution">
    <text evidence="1">The sequence shown here is derived from an EMBL/GenBank/DDBJ whole genome shotgun (WGS) entry which is preliminary data.</text>
</comment>
<dbReference type="RefSeq" id="WP_006779187.1">
    <property type="nucleotide sequence ID" value="NZ_CP040506.1"/>
</dbReference>
<dbReference type="PATRIC" id="fig|742737.3.peg.1209"/>